<keyword evidence="11" id="KW-0902">Two-component regulatory system</keyword>
<evidence type="ECO:0000256" key="8">
    <source>
        <dbReference type="ARBA" id="ARBA00022777"/>
    </source>
</evidence>
<dbReference type="PANTHER" id="PTHR45453">
    <property type="entry name" value="PHOSPHATE REGULON SENSOR PROTEIN PHOR"/>
    <property type="match status" value="1"/>
</dbReference>
<dbReference type="InterPro" id="IPR036097">
    <property type="entry name" value="HisK_dim/P_sf"/>
</dbReference>
<keyword evidence="6 13" id="KW-0812">Transmembrane</keyword>
<gene>
    <name evidence="15" type="ORF">QWY15_11745</name>
</gene>
<keyword evidence="10 13" id="KW-1133">Transmembrane helix</keyword>
<dbReference type="PANTHER" id="PTHR45453:SF2">
    <property type="entry name" value="HISTIDINE KINASE"/>
    <property type="match status" value="1"/>
</dbReference>
<dbReference type="Pfam" id="PF02518">
    <property type="entry name" value="HATPase_c"/>
    <property type="match status" value="1"/>
</dbReference>
<keyword evidence="9" id="KW-0067">ATP-binding</keyword>
<comment type="catalytic activity">
    <reaction evidence="1">
        <text>ATP + protein L-histidine = ADP + protein N-phospho-L-histidine.</text>
        <dbReference type="EC" id="2.7.13.3"/>
    </reaction>
</comment>
<dbReference type="InterPro" id="IPR004358">
    <property type="entry name" value="Sig_transdc_His_kin-like_C"/>
</dbReference>
<keyword evidence="8 15" id="KW-0418">Kinase</keyword>
<evidence type="ECO:0000256" key="3">
    <source>
        <dbReference type="ARBA" id="ARBA00012438"/>
    </source>
</evidence>
<dbReference type="InterPro" id="IPR050351">
    <property type="entry name" value="BphY/WalK/GraS-like"/>
</dbReference>
<comment type="subcellular location">
    <subcellularLocation>
        <location evidence="2">Cell membrane</location>
        <topology evidence="2">Multi-pass membrane protein</topology>
    </subcellularLocation>
</comment>
<dbReference type="PROSITE" id="PS50109">
    <property type="entry name" value="HIS_KIN"/>
    <property type="match status" value="1"/>
</dbReference>
<sequence length="340" mass="38766">MFFTYLKDMKSWLFFFLLALLAADLLLFLDPGIVVKISSLVYLNALILIAFSIFVFWRFQKETVFMRQLEKLVDETDSDWHEALPESEFARDEMINELLKDAGVAFSKRLSDVRSSTVVQGEYTAAWVHEVKAPLTAMKLLIDANQDISVMRRIDAEWLRVFLLVDQQLYISRLPTLEQDYVLESVPLKSMVTAEVRELMSWCREKNIALELDGLDRIVVTDLKWSRFVFRQLLTNAVKYSPMDRTITVEAHMANTGQTILSVKDEGPGIPDHEMPRIFDKGFTGGAGRIQNAATGLGLYLAKTVAGKMGIALSAFSEENQGTKVEMAFPLENEFERIRK</sequence>
<dbReference type="InterPro" id="IPR005467">
    <property type="entry name" value="His_kinase_dom"/>
</dbReference>
<keyword evidence="5 15" id="KW-0808">Transferase</keyword>
<dbReference type="InterPro" id="IPR036890">
    <property type="entry name" value="HATPase_C_sf"/>
</dbReference>
<keyword evidence="15" id="KW-0378">Hydrolase</keyword>
<keyword evidence="4" id="KW-1003">Cell membrane</keyword>
<keyword evidence="12 13" id="KW-0472">Membrane</keyword>
<evidence type="ECO:0000256" key="9">
    <source>
        <dbReference type="ARBA" id="ARBA00022840"/>
    </source>
</evidence>
<protein>
    <recommendedName>
        <fullName evidence="3">histidine kinase</fullName>
        <ecNumber evidence="3">2.7.13.3</ecNumber>
    </recommendedName>
</protein>
<dbReference type="EMBL" id="JAUJWW010000005">
    <property type="protein sequence ID" value="MDN7227972.1"/>
    <property type="molecule type" value="Genomic_DNA"/>
</dbReference>
<keyword evidence="7" id="KW-0547">Nucleotide-binding</keyword>
<feature type="transmembrane region" description="Helical" evidence="13">
    <location>
        <begin position="12"/>
        <end position="29"/>
    </location>
</feature>
<dbReference type="SMART" id="SM00387">
    <property type="entry name" value="HATPase_c"/>
    <property type="match status" value="1"/>
</dbReference>
<proteinExistence type="predicted"/>
<evidence type="ECO:0000256" key="10">
    <source>
        <dbReference type="ARBA" id="ARBA00022989"/>
    </source>
</evidence>
<dbReference type="InterPro" id="IPR003594">
    <property type="entry name" value="HATPase_dom"/>
</dbReference>
<feature type="transmembrane region" description="Helical" evidence="13">
    <location>
        <begin position="41"/>
        <end position="59"/>
    </location>
</feature>
<evidence type="ECO:0000256" key="1">
    <source>
        <dbReference type="ARBA" id="ARBA00000085"/>
    </source>
</evidence>
<organism evidence="15 16">
    <name type="scientific">Planococcus liqunii</name>
    <dbReference type="NCBI Taxonomy" id="3058394"/>
    <lineage>
        <taxon>Bacteria</taxon>
        <taxon>Bacillati</taxon>
        <taxon>Bacillota</taxon>
        <taxon>Bacilli</taxon>
        <taxon>Bacillales</taxon>
        <taxon>Caryophanaceae</taxon>
        <taxon>Planococcus</taxon>
    </lineage>
</organism>
<evidence type="ECO:0000259" key="14">
    <source>
        <dbReference type="PROSITE" id="PS50109"/>
    </source>
</evidence>
<evidence type="ECO:0000256" key="4">
    <source>
        <dbReference type="ARBA" id="ARBA00022475"/>
    </source>
</evidence>
<evidence type="ECO:0000256" key="5">
    <source>
        <dbReference type="ARBA" id="ARBA00022679"/>
    </source>
</evidence>
<dbReference type="GO" id="GO:0016787">
    <property type="term" value="F:hydrolase activity"/>
    <property type="evidence" value="ECO:0007669"/>
    <property type="project" value="UniProtKB-KW"/>
</dbReference>
<evidence type="ECO:0000256" key="2">
    <source>
        <dbReference type="ARBA" id="ARBA00004651"/>
    </source>
</evidence>
<dbReference type="Gene3D" id="3.30.565.10">
    <property type="entry name" value="Histidine kinase-like ATPase, C-terminal domain"/>
    <property type="match status" value="1"/>
</dbReference>
<dbReference type="RefSeq" id="WP_301726511.1">
    <property type="nucleotide sequence ID" value="NZ_JAUJWW010000005.1"/>
</dbReference>
<comment type="caution">
    <text evidence="15">The sequence shown here is derived from an EMBL/GenBank/DDBJ whole genome shotgun (WGS) entry which is preliminary data.</text>
</comment>
<evidence type="ECO:0000256" key="13">
    <source>
        <dbReference type="SAM" id="Phobius"/>
    </source>
</evidence>
<dbReference type="SUPFAM" id="SSF47384">
    <property type="entry name" value="Homodimeric domain of signal transducing histidine kinase"/>
    <property type="match status" value="1"/>
</dbReference>
<dbReference type="SUPFAM" id="SSF55874">
    <property type="entry name" value="ATPase domain of HSP90 chaperone/DNA topoisomerase II/histidine kinase"/>
    <property type="match status" value="1"/>
</dbReference>
<evidence type="ECO:0000256" key="12">
    <source>
        <dbReference type="ARBA" id="ARBA00023136"/>
    </source>
</evidence>
<dbReference type="GO" id="GO:0004673">
    <property type="term" value="F:protein histidine kinase activity"/>
    <property type="evidence" value="ECO:0007669"/>
    <property type="project" value="UniProtKB-EC"/>
</dbReference>
<dbReference type="PRINTS" id="PR00344">
    <property type="entry name" value="BCTRLSENSOR"/>
</dbReference>
<keyword evidence="16" id="KW-1185">Reference proteome</keyword>
<dbReference type="Proteomes" id="UP001172054">
    <property type="component" value="Unassembled WGS sequence"/>
</dbReference>
<name>A0ABT8MST1_9BACL</name>
<reference evidence="15 16" key="1">
    <citation type="submission" date="2023-06" db="EMBL/GenBank/DDBJ databases">
        <title>Novel species in genus Planococcus.</title>
        <authorList>
            <person name="Ning S."/>
        </authorList>
    </citation>
    <scope>NUCLEOTIDE SEQUENCE [LARGE SCALE GENOMIC DNA]</scope>
    <source>
        <strain evidence="15 16">N064</strain>
    </source>
</reference>
<feature type="domain" description="Histidine kinase" evidence="14">
    <location>
        <begin position="126"/>
        <end position="333"/>
    </location>
</feature>
<dbReference type="EC" id="2.7.13.3" evidence="3"/>
<evidence type="ECO:0000256" key="11">
    <source>
        <dbReference type="ARBA" id="ARBA00023012"/>
    </source>
</evidence>
<evidence type="ECO:0000313" key="15">
    <source>
        <dbReference type="EMBL" id="MDN7227972.1"/>
    </source>
</evidence>
<evidence type="ECO:0000256" key="6">
    <source>
        <dbReference type="ARBA" id="ARBA00022692"/>
    </source>
</evidence>
<evidence type="ECO:0000313" key="16">
    <source>
        <dbReference type="Proteomes" id="UP001172054"/>
    </source>
</evidence>
<evidence type="ECO:0000256" key="7">
    <source>
        <dbReference type="ARBA" id="ARBA00022741"/>
    </source>
</evidence>
<accession>A0ABT8MST1</accession>